<organism evidence="5 6">
    <name type="scientific">Vreelandella subterranea</name>
    <dbReference type="NCBI Taxonomy" id="416874"/>
    <lineage>
        <taxon>Bacteria</taxon>
        <taxon>Pseudomonadati</taxon>
        <taxon>Pseudomonadota</taxon>
        <taxon>Gammaproteobacteria</taxon>
        <taxon>Oceanospirillales</taxon>
        <taxon>Halomonadaceae</taxon>
        <taxon>Vreelandella</taxon>
    </lineage>
</organism>
<dbReference type="RefSeq" id="WP_092826191.1">
    <property type="nucleotide sequence ID" value="NZ_FOGS01000003.1"/>
</dbReference>
<protein>
    <submittedName>
        <fullName evidence="5">Methyl-accepting chemotaxis sensory transducer with Pas/Pac sensor</fullName>
    </submittedName>
</protein>
<dbReference type="Pfam" id="PF00015">
    <property type="entry name" value="MCPsignal"/>
    <property type="match status" value="1"/>
</dbReference>
<dbReference type="GO" id="GO:0006935">
    <property type="term" value="P:chemotaxis"/>
    <property type="evidence" value="ECO:0007669"/>
    <property type="project" value="UniProtKB-ARBA"/>
</dbReference>
<evidence type="ECO:0000313" key="6">
    <source>
        <dbReference type="Proteomes" id="UP000198505"/>
    </source>
</evidence>
<feature type="coiled-coil region" evidence="2">
    <location>
        <begin position="271"/>
        <end position="308"/>
    </location>
</feature>
<dbReference type="SMART" id="SM00283">
    <property type="entry name" value="MA"/>
    <property type="match status" value="1"/>
</dbReference>
<dbReference type="InterPro" id="IPR050903">
    <property type="entry name" value="Bact_Chemotaxis_MeTrfase"/>
</dbReference>
<dbReference type="InterPro" id="IPR035965">
    <property type="entry name" value="PAS-like_dom_sf"/>
</dbReference>
<dbReference type="PANTHER" id="PTHR24422">
    <property type="entry name" value="CHEMOTAXIS PROTEIN METHYLTRANSFERASE"/>
    <property type="match status" value="1"/>
</dbReference>
<dbReference type="EMBL" id="FOGS01000003">
    <property type="protein sequence ID" value="SER81079.1"/>
    <property type="molecule type" value="Genomic_DNA"/>
</dbReference>
<dbReference type="InterPro" id="IPR000700">
    <property type="entry name" value="PAS-assoc_C"/>
</dbReference>
<evidence type="ECO:0000256" key="2">
    <source>
        <dbReference type="SAM" id="Coils"/>
    </source>
</evidence>
<dbReference type="PANTHER" id="PTHR24422:SF10">
    <property type="entry name" value="CHEMOTAXIS PROTEIN METHYLTRANSFERASE 2"/>
    <property type="match status" value="1"/>
</dbReference>
<dbReference type="SUPFAM" id="SSF58104">
    <property type="entry name" value="Methyl-accepting chemotaxis protein (MCP) signaling domain"/>
    <property type="match status" value="1"/>
</dbReference>
<evidence type="ECO:0000256" key="1">
    <source>
        <dbReference type="PROSITE-ProRule" id="PRU00284"/>
    </source>
</evidence>
<dbReference type="InterPro" id="IPR001610">
    <property type="entry name" value="PAC"/>
</dbReference>
<gene>
    <name evidence="5" type="ORF">SAMN04487958_103105</name>
</gene>
<keyword evidence="2" id="KW-0175">Coiled coil</keyword>
<feature type="domain" description="PAC" evidence="4">
    <location>
        <begin position="199"/>
        <end position="251"/>
    </location>
</feature>
<name>A0A1H9SA78_9GAMM</name>
<evidence type="ECO:0000313" key="5">
    <source>
        <dbReference type="EMBL" id="SER81079.1"/>
    </source>
</evidence>
<dbReference type="Gene3D" id="1.10.287.950">
    <property type="entry name" value="Methyl-accepting chemotaxis protein"/>
    <property type="match status" value="1"/>
</dbReference>
<evidence type="ECO:0000259" key="4">
    <source>
        <dbReference type="PROSITE" id="PS50113"/>
    </source>
</evidence>
<reference evidence="6" key="1">
    <citation type="submission" date="2016-10" db="EMBL/GenBank/DDBJ databases">
        <authorList>
            <person name="Varghese N."/>
            <person name="Submissions S."/>
        </authorList>
    </citation>
    <scope>NUCLEOTIDE SEQUENCE [LARGE SCALE GENOMIC DNA]</scope>
    <source>
        <strain evidence="6">CGMCC 1.6495</strain>
    </source>
</reference>
<proteinExistence type="predicted"/>
<feature type="domain" description="PAC" evidence="4">
    <location>
        <begin position="79"/>
        <end position="131"/>
    </location>
</feature>
<sequence length="423" mass="46525">MILDNTNNAHRRALMQHTACIEFTPDGIILAASQHFLDAVGYSLDAIKGQHHRLFCTENKASSSAYRSFWRSLSEGESHQGTFKRIDARGQDIWLEATYVPVCNRRGRVVSVFKVANDVTAKHQEAARKDAVLQALDSSMAVIEFTPTGEIINANTNFEKAVGYTNEQLAGSHHRQLCPPSFYQQHPHFWEELGRGEFKQGKFERLNSQGHSLWLEATYNPITDANGEVFKVVKFATDITSAMQEAHAANQAVLTAQSTSSETEQIAQSGLSHLQRVLEDAQQSAQALVEAQRLVESLNEQAKNINMITEAIANIANQTNLLSLNAAVEAARAGEQGRGFAVVANEVRQLAKGSSEAVDSITLVLRENSDLVTRTTQTMKQVIDRSESSQASISEIETIVNEILTGSRNVSSSIDQLTLKEAS</sequence>
<dbReference type="PROSITE" id="PS50111">
    <property type="entry name" value="CHEMOTAXIS_TRANSDUC_2"/>
    <property type="match status" value="1"/>
</dbReference>
<dbReference type="Gene3D" id="3.30.450.20">
    <property type="entry name" value="PAS domain"/>
    <property type="match status" value="2"/>
</dbReference>
<keyword evidence="6" id="KW-1185">Reference proteome</keyword>
<evidence type="ECO:0000259" key="3">
    <source>
        <dbReference type="PROSITE" id="PS50111"/>
    </source>
</evidence>
<dbReference type="SUPFAM" id="SSF55785">
    <property type="entry name" value="PYP-like sensor domain (PAS domain)"/>
    <property type="match status" value="2"/>
</dbReference>
<feature type="domain" description="Methyl-accepting transducer" evidence="3">
    <location>
        <begin position="256"/>
        <end position="423"/>
    </location>
</feature>
<dbReference type="GO" id="GO:0016020">
    <property type="term" value="C:membrane"/>
    <property type="evidence" value="ECO:0007669"/>
    <property type="project" value="InterPro"/>
</dbReference>
<keyword evidence="1" id="KW-0807">Transducer</keyword>
<dbReference type="NCBIfam" id="TIGR00229">
    <property type="entry name" value="sensory_box"/>
    <property type="match status" value="2"/>
</dbReference>
<dbReference type="PROSITE" id="PS50113">
    <property type="entry name" value="PAC"/>
    <property type="match status" value="2"/>
</dbReference>
<dbReference type="Pfam" id="PF08448">
    <property type="entry name" value="PAS_4"/>
    <property type="match status" value="2"/>
</dbReference>
<dbReference type="InterPro" id="IPR013656">
    <property type="entry name" value="PAS_4"/>
</dbReference>
<dbReference type="SMART" id="SM00091">
    <property type="entry name" value="PAS"/>
    <property type="match status" value="2"/>
</dbReference>
<dbReference type="InterPro" id="IPR000014">
    <property type="entry name" value="PAS"/>
</dbReference>
<dbReference type="SMART" id="SM00086">
    <property type="entry name" value="PAC"/>
    <property type="match status" value="2"/>
</dbReference>
<dbReference type="GO" id="GO:0007165">
    <property type="term" value="P:signal transduction"/>
    <property type="evidence" value="ECO:0007669"/>
    <property type="project" value="UniProtKB-KW"/>
</dbReference>
<dbReference type="STRING" id="416874.SAMN04487958_103105"/>
<dbReference type="Proteomes" id="UP000198505">
    <property type="component" value="Unassembled WGS sequence"/>
</dbReference>
<dbReference type="CDD" id="cd00130">
    <property type="entry name" value="PAS"/>
    <property type="match status" value="2"/>
</dbReference>
<dbReference type="InterPro" id="IPR004089">
    <property type="entry name" value="MCPsignal_dom"/>
</dbReference>
<accession>A0A1H9SA78</accession>
<dbReference type="AlphaFoldDB" id="A0A1H9SA78"/>